<dbReference type="SUPFAM" id="SSF53706">
    <property type="entry name" value="Formate dehydrogenase/DMSO reductase, domains 1-3"/>
    <property type="match status" value="1"/>
</dbReference>
<dbReference type="GO" id="GO:0043546">
    <property type="term" value="F:molybdopterin cofactor binding"/>
    <property type="evidence" value="ECO:0007669"/>
    <property type="project" value="InterPro"/>
</dbReference>
<keyword evidence="3" id="KW-0408">Iron</keyword>
<organism evidence="6 7">
    <name type="scientific">Reyranella soli</name>
    <dbReference type="NCBI Taxonomy" id="1230389"/>
    <lineage>
        <taxon>Bacteria</taxon>
        <taxon>Pseudomonadati</taxon>
        <taxon>Pseudomonadota</taxon>
        <taxon>Alphaproteobacteria</taxon>
        <taxon>Hyphomicrobiales</taxon>
        <taxon>Reyranellaceae</taxon>
        <taxon>Reyranella</taxon>
    </lineage>
</organism>
<dbReference type="PANTHER" id="PTHR43742:SF6">
    <property type="entry name" value="OXIDOREDUCTASE YYAE-RELATED"/>
    <property type="match status" value="1"/>
</dbReference>
<dbReference type="RefSeq" id="WP_147150503.1">
    <property type="nucleotide sequence ID" value="NZ_BKAJ01000065.1"/>
</dbReference>
<accession>A0A512NBV0</accession>
<dbReference type="Gene3D" id="3.40.228.10">
    <property type="entry name" value="Dimethylsulfoxide Reductase, domain 2"/>
    <property type="match status" value="1"/>
</dbReference>
<evidence type="ECO:0000313" key="6">
    <source>
        <dbReference type="EMBL" id="GEP56422.1"/>
    </source>
</evidence>
<dbReference type="GO" id="GO:0046872">
    <property type="term" value="F:metal ion binding"/>
    <property type="evidence" value="ECO:0007669"/>
    <property type="project" value="UniProtKB-KW"/>
</dbReference>
<dbReference type="GO" id="GO:0051536">
    <property type="term" value="F:iron-sulfur cluster binding"/>
    <property type="evidence" value="ECO:0007669"/>
    <property type="project" value="UniProtKB-KW"/>
</dbReference>
<evidence type="ECO:0000259" key="5">
    <source>
        <dbReference type="PROSITE" id="PS51669"/>
    </source>
</evidence>
<dbReference type="InterPro" id="IPR006657">
    <property type="entry name" value="MoPterin_dinucl-bd_dom"/>
</dbReference>
<dbReference type="InterPro" id="IPR009010">
    <property type="entry name" value="Asp_de-COase-like_dom_sf"/>
</dbReference>
<dbReference type="Gene3D" id="2.40.40.20">
    <property type="match status" value="1"/>
</dbReference>
<keyword evidence="7" id="KW-1185">Reference proteome</keyword>
<comment type="caution">
    <text evidence="6">The sequence shown here is derived from an EMBL/GenBank/DDBJ whole genome shotgun (WGS) entry which is preliminary data.</text>
</comment>
<dbReference type="Gene3D" id="3.30.2070.10">
    <property type="entry name" value="Formate dehydrogenase/DMSO reductase"/>
    <property type="match status" value="1"/>
</dbReference>
<dbReference type="Gene3D" id="3.40.50.740">
    <property type="match status" value="1"/>
</dbReference>
<evidence type="ECO:0000256" key="4">
    <source>
        <dbReference type="ARBA" id="ARBA00023014"/>
    </source>
</evidence>
<evidence type="ECO:0000313" key="7">
    <source>
        <dbReference type="Proteomes" id="UP000321058"/>
    </source>
</evidence>
<dbReference type="Pfam" id="PF00384">
    <property type="entry name" value="Molybdopterin"/>
    <property type="match status" value="1"/>
</dbReference>
<proteinExistence type="inferred from homology"/>
<dbReference type="CDD" id="cd02766">
    <property type="entry name" value="MopB_3"/>
    <property type="match status" value="1"/>
</dbReference>
<evidence type="ECO:0000256" key="2">
    <source>
        <dbReference type="ARBA" id="ARBA00022723"/>
    </source>
</evidence>
<evidence type="ECO:0000256" key="1">
    <source>
        <dbReference type="ARBA" id="ARBA00010312"/>
    </source>
</evidence>
<name>A0A512NBV0_9HYPH</name>
<dbReference type="InterPro" id="IPR006963">
    <property type="entry name" value="Mopterin_OxRdtase_4Fe-4S_dom"/>
</dbReference>
<dbReference type="Proteomes" id="UP000321058">
    <property type="component" value="Unassembled WGS sequence"/>
</dbReference>
<feature type="domain" description="4Fe-4S Mo/W bis-MGD-type" evidence="5">
    <location>
        <begin position="3"/>
        <end position="61"/>
    </location>
</feature>
<reference evidence="6 7" key="1">
    <citation type="submission" date="2019-07" db="EMBL/GenBank/DDBJ databases">
        <title>Whole genome shotgun sequence of Reyranella soli NBRC 108950.</title>
        <authorList>
            <person name="Hosoyama A."/>
            <person name="Uohara A."/>
            <person name="Ohji S."/>
            <person name="Ichikawa N."/>
        </authorList>
    </citation>
    <scope>NUCLEOTIDE SEQUENCE [LARGE SCALE GENOMIC DNA]</scope>
    <source>
        <strain evidence="6 7">NBRC 108950</strain>
    </source>
</reference>
<keyword evidence="4" id="KW-0411">Iron-sulfur</keyword>
<dbReference type="PANTHER" id="PTHR43742">
    <property type="entry name" value="TRIMETHYLAMINE-N-OXIDE REDUCTASE"/>
    <property type="match status" value="1"/>
</dbReference>
<dbReference type="InterPro" id="IPR037920">
    <property type="entry name" value="YoaE_C"/>
</dbReference>
<dbReference type="InterPro" id="IPR006656">
    <property type="entry name" value="Mopterin_OxRdtase"/>
</dbReference>
<evidence type="ECO:0000256" key="3">
    <source>
        <dbReference type="ARBA" id="ARBA00023004"/>
    </source>
</evidence>
<dbReference type="Pfam" id="PF04879">
    <property type="entry name" value="Molybdop_Fe4S4"/>
    <property type="match status" value="1"/>
</dbReference>
<gene>
    <name evidence="6" type="ORF">RSO01_35880</name>
</gene>
<dbReference type="CDD" id="cd02786">
    <property type="entry name" value="MopB_CT_3"/>
    <property type="match status" value="1"/>
</dbReference>
<sequence>MGKEFWKSACPHDCPSACSLEVERLSSTRIGRIRGAAANTYTDGVVCAKVARYAERVHHPDRLKQPLQRVGEKGKGEFRPISWDDALNEVAEAFTRAARTHGPEAVWPYHSGGTMGVVQRWGIDRLRHAFGYSRQKSTICVTPADSGWRAGVGKLWGPDPREMAQSDLIVVWGGNPVSTQVNAMTHIAKARKQRGAKLAVIDVYRTPTVETADIGLVLRPGTDAALALAMMHVLLKEGFADRDYLARYTDFGADIEQHIADKTPQWASAITGLAAAEIEDFARLYGRTQRSFLRLGFGFTRSRNGSAAMHAVTCLPAITGAWRHQGGGAFFLSWDNWRLDTTLAHGLDMIDPKTRIIDQSRIGPILCGDKDALAGGPPVMAMLMQNANSANVAPDSAAVARGLGREDLFTCVHEQFITATAKYADILLPAAMFLEYDDLYYGLGHTHLTVGPAVLDRYEDCHTNHELICGLAQRLGSNQPSFRMSAVELLDATLRASGRGTWDEAVAKGWIDFAEDFQSSHFLDGFPSSDGRFHFKPDWSAVGPYHAGLKPLPDHLENYERESEDMPFRLVVPPARAFLNTTFTETPGSISREGEPRALIHEDDATRLGVTEGAVVRLGNARGEVRVKARPSLTARQGVVIVEGNWPSGAYLDGVGINTLIGADPVPPNGGAAFHDTAIWLKVA</sequence>
<dbReference type="InterPro" id="IPR050612">
    <property type="entry name" value="Prok_Mopterin_Oxidored"/>
</dbReference>
<dbReference type="SUPFAM" id="SSF50692">
    <property type="entry name" value="ADC-like"/>
    <property type="match status" value="1"/>
</dbReference>
<protein>
    <submittedName>
        <fullName evidence="6">Dehydrogenase</fullName>
    </submittedName>
</protein>
<dbReference type="EMBL" id="BKAJ01000065">
    <property type="protein sequence ID" value="GEP56422.1"/>
    <property type="molecule type" value="Genomic_DNA"/>
</dbReference>
<dbReference type="SMART" id="SM00926">
    <property type="entry name" value="Molybdop_Fe4S4"/>
    <property type="match status" value="1"/>
</dbReference>
<dbReference type="Gene3D" id="2.20.25.90">
    <property type="entry name" value="ADC-like domains"/>
    <property type="match status" value="1"/>
</dbReference>
<dbReference type="GO" id="GO:0016491">
    <property type="term" value="F:oxidoreductase activity"/>
    <property type="evidence" value="ECO:0007669"/>
    <property type="project" value="InterPro"/>
</dbReference>
<dbReference type="OrthoDB" id="9759518at2"/>
<keyword evidence="2" id="KW-0479">Metal-binding</keyword>
<dbReference type="Pfam" id="PF01568">
    <property type="entry name" value="Molydop_binding"/>
    <property type="match status" value="1"/>
</dbReference>
<dbReference type="AlphaFoldDB" id="A0A512NBV0"/>
<comment type="similarity">
    <text evidence="1">Belongs to the prokaryotic molybdopterin-containing oxidoreductase family.</text>
</comment>
<dbReference type="PROSITE" id="PS51669">
    <property type="entry name" value="4FE4S_MOW_BIS_MGD"/>
    <property type="match status" value="1"/>
</dbReference>